<dbReference type="InterPro" id="IPR050654">
    <property type="entry name" value="AChE-related_enzymes"/>
</dbReference>
<dbReference type="AlphaFoldDB" id="A0A0N1H6Y3"/>
<dbReference type="EC" id="3.1.1.-" evidence="3"/>
<evidence type="ECO:0000313" key="5">
    <source>
        <dbReference type="EMBL" id="KPI41977.1"/>
    </source>
</evidence>
<evidence type="ECO:0000259" key="4">
    <source>
        <dbReference type="Pfam" id="PF00135"/>
    </source>
</evidence>
<dbReference type="Proteomes" id="UP000038010">
    <property type="component" value="Unassembled WGS sequence"/>
</dbReference>
<reference evidence="5 6" key="1">
    <citation type="submission" date="2015-06" db="EMBL/GenBank/DDBJ databases">
        <title>Draft genome of the ant-associated black yeast Phialophora attae CBS 131958.</title>
        <authorList>
            <person name="Moreno L.F."/>
            <person name="Stielow B.J."/>
            <person name="de Hoog S."/>
            <person name="Vicente V.A."/>
            <person name="Weiss V.A."/>
            <person name="de Vries M."/>
            <person name="Cruz L.M."/>
            <person name="Souza E.M."/>
        </authorList>
    </citation>
    <scope>NUCLEOTIDE SEQUENCE [LARGE SCALE GENOMIC DNA]</scope>
    <source>
        <strain evidence="5 6">CBS 131958</strain>
    </source>
</reference>
<dbReference type="SUPFAM" id="SSF53474">
    <property type="entry name" value="alpha/beta-Hydrolases"/>
    <property type="match status" value="1"/>
</dbReference>
<name>A0A0N1H6Y3_9EURO</name>
<dbReference type="InterPro" id="IPR019826">
    <property type="entry name" value="Carboxylesterase_B_AS"/>
</dbReference>
<evidence type="ECO:0000256" key="3">
    <source>
        <dbReference type="RuleBase" id="RU361235"/>
    </source>
</evidence>
<dbReference type="Pfam" id="PF00135">
    <property type="entry name" value="COesterase"/>
    <property type="match status" value="1"/>
</dbReference>
<sequence>MPSLRQTLISALSVLPPLALGTPHAVRQAGAPTVTIQNGTIAGVHNSNYNQDFFLGIPYAQPPLGDLRFREPQPLKDVWSGMLEATKYYPECYGYGYDQIGYEQSEDCLVVNIVRPSGFDGQALPIGAWIHGGGFYMGGASDLRYNLSFIVENSVKIGHPVIGLSMAYRLGPWGFLNGQEIQSEGSTNVGMKDQRLALHWIQENIAAFGGDPAKVTIFGESAGATAVGLHAIAYGGKDEGLFSGIIGQSGNPMVAAYNATTGQRTFDNITDIAGCSNEDDKLSCLRGKDFDTLNTAFNRTGIRFSPAPDGDFIPNSTYGAVINGDFVKVPYMIGANSDEGTSFGPVGINNDSDFRRYLLRSGLTEDSAPIIEATYPDIPAIGIPTTLTYTLNSSYGYQYKRGNAFGGDLSMHAGRRLTNQQYANYNVTTYSYRFNTIPYPLPNFIGVAHFQEVAFVFDNTDGLGYAANAKPFTDVPESYFYLAQLMSSMWASFIATGDPNNHMMTAPHWPVYMNGPGGDPVTGAGGYGKNMVLQANDTGSYVEDDTYRATGIAALNQMWGTVFGR</sequence>
<dbReference type="PROSITE" id="PS00122">
    <property type="entry name" value="CARBOXYLESTERASE_B_1"/>
    <property type="match status" value="1"/>
</dbReference>
<dbReference type="EMBL" id="LFJN01000008">
    <property type="protein sequence ID" value="KPI41977.1"/>
    <property type="molecule type" value="Genomic_DNA"/>
</dbReference>
<keyword evidence="3" id="KW-0732">Signal</keyword>
<dbReference type="ESTHER" id="9euro-a0a0n1h6y3">
    <property type="family name" value="Fungal_carboxylesterase_lipase"/>
</dbReference>
<evidence type="ECO:0000313" key="6">
    <source>
        <dbReference type="Proteomes" id="UP000038010"/>
    </source>
</evidence>
<protein>
    <recommendedName>
        <fullName evidence="3">Carboxylic ester hydrolase</fullName>
        <ecNumber evidence="3">3.1.1.-</ecNumber>
    </recommendedName>
</protein>
<dbReference type="Gene3D" id="3.40.50.1820">
    <property type="entry name" value="alpha/beta hydrolase"/>
    <property type="match status" value="1"/>
</dbReference>
<evidence type="ECO:0000256" key="2">
    <source>
        <dbReference type="ARBA" id="ARBA00022801"/>
    </source>
</evidence>
<dbReference type="VEuPathDB" id="FungiDB:AB675_5674"/>
<feature type="chain" id="PRO_5005732926" description="Carboxylic ester hydrolase" evidence="3">
    <location>
        <begin position="22"/>
        <end position="565"/>
    </location>
</feature>
<feature type="signal peptide" evidence="3">
    <location>
        <begin position="1"/>
        <end position="21"/>
    </location>
</feature>
<proteinExistence type="inferred from homology"/>
<keyword evidence="6" id="KW-1185">Reference proteome</keyword>
<dbReference type="RefSeq" id="XP_018001940.1">
    <property type="nucleotide sequence ID" value="XM_018145906.1"/>
</dbReference>
<accession>A0A0N1H6Y3</accession>
<dbReference type="InterPro" id="IPR002018">
    <property type="entry name" value="CarbesteraseB"/>
</dbReference>
<comment type="caution">
    <text evidence="5">The sequence shown here is derived from an EMBL/GenBank/DDBJ whole genome shotgun (WGS) entry which is preliminary data.</text>
</comment>
<dbReference type="InterPro" id="IPR029058">
    <property type="entry name" value="AB_hydrolase_fold"/>
</dbReference>
<comment type="similarity">
    <text evidence="1 3">Belongs to the type-B carboxylesterase/lipase family.</text>
</comment>
<evidence type="ECO:0000256" key="1">
    <source>
        <dbReference type="ARBA" id="ARBA00005964"/>
    </source>
</evidence>
<keyword evidence="2 3" id="KW-0378">Hydrolase</keyword>
<dbReference type="GeneID" id="28737786"/>
<dbReference type="PANTHER" id="PTHR43918:SF4">
    <property type="entry name" value="CARBOXYLIC ESTER HYDROLASE"/>
    <property type="match status" value="1"/>
</dbReference>
<dbReference type="GO" id="GO:0052689">
    <property type="term" value="F:carboxylic ester hydrolase activity"/>
    <property type="evidence" value="ECO:0007669"/>
    <property type="project" value="TreeGrafter"/>
</dbReference>
<dbReference type="STRING" id="1664694.A0A0N1H6Y3"/>
<feature type="domain" description="Carboxylesterase type B" evidence="4">
    <location>
        <begin position="31"/>
        <end position="512"/>
    </location>
</feature>
<gene>
    <name evidence="5" type="ORF">AB675_5674</name>
</gene>
<dbReference type="OrthoDB" id="408631at2759"/>
<organism evidence="5 6">
    <name type="scientific">Cyphellophora attinorum</name>
    <dbReference type="NCBI Taxonomy" id="1664694"/>
    <lineage>
        <taxon>Eukaryota</taxon>
        <taxon>Fungi</taxon>
        <taxon>Dikarya</taxon>
        <taxon>Ascomycota</taxon>
        <taxon>Pezizomycotina</taxon>
        <taxon>Eurotiomycetes</taxon>
        <taxon>Chaetothyriomycetidae</taxon>
        <taxon>Chaetothyriales</taxon>
        <taxon>Cyphellophoraceae</taxon>
        <taxon>Cyphellophora</taxon>
    </lineage>
</organism>
<dbReference type="PANTHER" id="PTHR43918">
    <property type="entry name" value="ACETYLCHOLINESTERASE"/>
    <property type="match status" value="1"/>
</dbReference>